<gene>
    <name evidence="2" type="ORF">PFICI_09770</name>
</gene>
<feature type="compositionally biased region" description="Low complexity" evidence="1">
    <location>
        <begin position="338"/>
        <end position="347"/>
    </location>
</feature>
<feature type="region of interest" description="Disordered" evidence="1">
    <location>
        <begin position="525"/>
        <end position="636"/>
    </location>
</feature>
<dbReference type="KEGG" id="pfy:PFICI_09770"/>
<dbReference type="AlphaFoldDB" id="W3WV15"/>
<keyword evidence="3" id="KW-1185">Reference proteome</keyword>
<evidence type="ECO:0000256" key="1">
    <source>
        <dbReference type="SAM" id="MobiDB-lite"/>
    </source>
</evidence>
<dbReference type="HOGENOM" id="CLU_376463_0_0_1"/>
<feature type="compositionally biased region" description="Acidic residues" evidence="1">
    <location>
        <begin position="580"/>
        <end position="596"/>
    </location>
</feature>
<proteinExistence type="predicted"/>
<feature type="region of interest" description="Disordered" evidence="1">
    <location>
        <begin position="456"/>
        <end position="486"/>
    </location>
</feature>
<dbReference type="OrthoDB" id="245563at2759"/>
<feature type="region of interest" description="Disordered" evidence="1">
    <location>
        <begin position="709"/>
        <end position="737"/>
    </location>
</feature>
<reference evidence="3" key="1">
    <citation type="journal article" date="2015" name="BMC Genomics">
        <title>Genomic and transcriptomic analysis of the endophytic fungus Pestalotiopsis fici reveals its lifestyle and high potential for synthesis of natural products.</title>
        <authorList>
            <person name="Wang X."/>
            <person name="Zhang X."/>
            <person name="Liu L."/>
            <person name="Xiang M."/>
            <person name="Wang W."/>
            <person name="Sun X."/>
            <person name="Che Y."/>
            <person name="Guo L."/>
            <person name="Liu G."/>
            <person name="Guo L."/>
            <person name="Wang C."/>
            <person name="Yin W.B."/>
            <person name="Stadler M."/>
            <person name="Zhang X."/>
            <person name="Liu X."/>
        </authorList>
    </citation>
    <scope>NUCLEOTIDE SEQUENCE [LARGE SCALE GENOMIC DNA]</scope>
    <source>
        <strain evidence="3">W106-1 / CGMCC3.15140</strain>
    </source>
</reference>
<dbReference type="Proteomes" id="UP000030651">
    <property type="component" value="Unassembled WGS sequence"/>
</dbReference>
<evidence type="ECO:0000313" key="3">
    <source>
        <dbReference type="Proteomes" id="UP000030651"/>
    </source>
</evidence>
<feature type="compositionally biased region" description="Polar residues" evidence="1">
    <location>
        <begin position="458"/>
        <end position="469"/>
    </location>
</feature>
<feature type="compositionally biased region" description="Basic and acidic residues" evidence="1">
    <location>
        <begin position="564"/>
        <end position="579"/>
    </location>
</feature>
<sequence>MSSWVSLWPSERAPVCAEHMRTTCHDCLQSYNCDSQGEYSPEVWYDSKEPRRTDIYFGKHALFIPQIDTHLGLTAGLNANSTNIGKFNVLEDIEFNSNNLILPPPMAPDKEWCVECPKCNLMWMVGVEGLYSAASHPAHRVMRDKRTLVCWAGVQPLGEFDRQSEVEYRAAYYFGHLSKFNGSTKDDSPNKALLTTIIEMLRKVRFSVLPERCALIAEAAKSNSEVFLEKARIFRLVVMVSDPDFIDFIVAMRTCVWWKPQFQTWRTLDGEMMDCTYKLGSYDLLHEIEEEIEALSQIGILVKWYPVHESINIATNLNLTQLKGKEALRPQNSSVAMPSKPSSKLPSELQGKVKAAPSVAYPMVLPSVEKETDSSTEARKPQTPFIDMPISRKRKSDPVKNGTSSPPKKTKSESIDLDDLNDWNRFKHVPIETLRNFQKDMSELEEKANSIPIHFKQWDSTMKVPSSQPRKPENAEEGTGSSKKNIQFQNMDWSSFADEMLNASGLSPEITNRARAEFNIVSASTSGHATATKGSTSPKFANVSMGEDVGDDDVGGIDDVGGNDDDRPKSDCDNDHDDCPDSEFDYEDEVSDDSSSEDSSSTSESAAWSEHVQELREHSKCIEIGRSNSGRGSGDLIDHEVYERFWSDIDAYSPASESVLSKHQAETSDDGSREVLPTPTPTIDASQLMQRDLASQTFTVAAVLAKKQAAEEEDEIFREQDKFSKEKADTGDAGKEP</sequence>
<feature type="compositionally biased region" description="Basic and acidic residues" evidence="1">
    <location>
        <begin position="611"/>
        <end position="623"/>
    </location>
</feature>
<name>W3WV15_PESFW</name>
<feature type="compositionally biased region" description="Basic and acidic residues" evidence="1">
    <location>
        <begin position="663"/>
        <end position="673"/>
    </location>
</feature>
<dbReference type="RefSeq" id="XP_007836542.1">
    <property type="nucleotide sequence ID" value="XM_007838351.1"/>
</dbReference>
<evidence type="ECO:0000313" key="2">
    <source>
        <dbReference type="EMBL" id="ETS77708.1"/>
    </source>
</evidence>
<feature type="region of interest" description="Disordered" evidence="1">
    <location>
        <begin position="330"/>
        <end position="351"/>
    </location>
</feature>
<feature type="compositionally biased region" description="Low complexity" evidence="1">
    <location>
        <begin position="597"/>
        <end position="610"/>
    </location>
</feature>
<dbReference type="InParanoid" id="W3WV15"/>
<feature type="compositionally biased region" description="Polar residues" evidence="1">
    <location>
        <begin position="525"/>
        <end position="539"/>
    </location>
</feature>
<dbReference type="GeneID" id="19274783"/>
<protein>
    <submittedName>
        <fullName evidence="2">Uncharacterized protein</fullName>
    </submittedName>
</protein>
<feature type="compositionally biased region" description="Basic and acidic residues" evidence="1">
    <location>
        <begin position="717"/>
        <end position="737"/>
    </location>
</feature>
<dbReference type="EMBL" id="KI912115">
    <property type="protein sequence ID" value="ETS77708.1"/>
    <property type="molecule type" value="Genomic_DNA"/>
</dbReference>
<feature type="region of interest" description="Disordered" evidence="1">
    <location>
        <begin position="654"/>
        <end position="681"/>
    </location>
</feature>
<feature type="region of interest" description="Disordered" evidence="1">
    <location>
        <begin position="368"/>
        <end position="416"/>
    </location>
</feature>
<feature type="compositionally biased region" description="Basic and acidic residues" evidence="1">
    <location>
        <begin position="368"/>
        <end position="380"/>
    </location>
</feature>
<accession>W3WV15</accession>
<organism evidence="2 3">
    <name type="scientific">Pestalotiopsis fici (strain W106-1 / CGMCC3.15140)</name>
    <dbReference type="NCBI Taxonomy" id="1229662"/>
    <lineage>
        <taxon>Eukaryota</taxon>
        <taxon>Fungi</taxon>
        <taxon>Dikarya</taxon>
        <taxon>Ascomycota</taxon>
        <taxon>Pezizomycotina</taxon>
        <taxon>Sordariomycetes</taxon>
        <taxon>Xylariomycetidae</taxon>
        <taxon>Amphisphaeriales</taxon>
        <taxon>Sporocadaceae</taxon>
        <taxon>Pestalotiopsis</taxon>
    </lineage>
</organism>